<dbReference type="Gene3D" id="1.10.260.40">
    <property type="entry name" value="lambda repressor-like DNA-binding domains"/>
    <property type="match status" value="1"/>
</dbReference>
<dbReference type="SUPFAM" id="SSF47413">
    <property type="entry name" value="lambda repressor-like DNA-binding domains"/>
    <property type="match status" value="1"/>
</dbReference>
<organism evidence="3 4">
    <name type="scientific">Clostridium perfringens</name>
    <dbReference type="NCBI Taxonomy" id="1502"/>
    <lineage>
        <taxon>Bacteria</taxon>
        <taxon>Bacillati</taxon>
        <taxon>Bacillota</taxon>
        <taxon>Clostridia</taxon>
        <taxon>Eubacteriales</taxon>
        <taxon>Clostridiaceae</taxon>
        <taxon>Clostridium</taxon>
    </lineage>
</organism>
<dbReference type="PATRIC" id="fig|1502.174.peg.836"/>
<dbReference type="CDD" id="cd00093">
    <property type="entry name" value="HTH_XRE"/>
    <property type="match status" value="1"/>
</dbReference>
<dbReference type="AlphaFoldDB" id="A0A133NB92"/>
<dbReference type="Pfam" id="PF01381">
    <property type="entry name" value="HTH_3"/>
    <property type="match status" value="1"/>
</dbReference>
<evidence type="ECO:0000313" key="3">
    <source>
        <dbReference type="EMBL" id="KXA13561.1"/>
    </source>
</evidence>
<dbReference type="PANTHER" id="PTHR46558">
    <property type="entry name" value="TRACRIPTIONAL REGULATORY PROTEIN-RELATED-RELATED"/>
    <property type="match status" value="1"/>
</dbReference>
<dbReference type="EMBL" id="LRPU01000033">
    <property type="protein sequence ID" value="KXA13561.1"/>
    <property type="molecule type" value="Genomic_DNA"/>
</dbReference>
<evidence type="ECO:0000256" key="1">
    <source>
        <dbReference type="ARBA" id="ARBA00023125"/>
    </source>
</evidence>
<name>A0A133NB92_CLOPF</name>
<comment type="caution">
    <text evidence="3">The sequence shown here is derived from an EMBL/GenBank/DDBJ whole genome shotgun (WGS) entry which is preliminary data.</text>
</comment>
<evidence type="ECO:0000313" key="4">
    <source>
        <dbReference type="Proteomes" id="UP000070646"/>
    </source>
</evidence>
<protein>
    <submittedName>
        <fullName evidence="3">DNA-binding helix-turn-helix protein</fullName>
    </submittedName>
</protein>
<dbReference type="PANTHER" id="PTHR46558:SF11">
    <property type="entry name" value="HTH-TYPE TRANSCRIPTIONAL REGULATOR XRE"/>
    <property type="match status" value="1"/>
</dbReference>
<gene>
    <name evidence="3" type="ORF">HMPREF3222_00828</name>
</gene>
<dbReference type="InterPro" id="IPR001387">
    <property type="entry name" value="Cro/C1-type_HTH"/>
</dbReference>
<dbReference type="GO" id="GO:0003677">
    <property type="term" value="F:DNA binding"/>
    <property type="evidence" value="ECO:0007669"/>
    <property type="project" value="UniProtKB-KW"/>
</dbReference>
<proteinExistence type="predicted"/>
<dbReference type="InterPro" id="IPR010982">
    <property type="entry name" value="Lambda_DNA-bd_dom_sf"/>
</dbReference>
<dbReference type="RefSeq" id="WP_060794888.1">
    <property type="nucleotide sequence ID" value="NZ_KQ956179.1"/>
</dbReference>
<reference evidence="3 4" key="1">
    <citation type="submission" date="2016-01" db="EMBL/GenBank/DDBJ databases">
        <authorList>
            <person name="Oliw E.H."/>
        </authorList>
    </citation>
    <scope>NUCLEOTIDE SEQUENCE [LARGE SCALE GENOMIC DNA]</scope>
    <source>
        <strain evidence="3 4">MJR7757A</strain>
    </source>
</reference>
<feature type="domain" description="HTH cro/C1-type" evidence="2">
    <location>
        <begin position="7"/>
        <end position="61"/>
    </location>
</feature>
<dbReference type="InterPro" id="IPR011990">
    <property type="entry name" value="TPR-like_helical_dom_sf"/>
</dbReference>
<accession>A0A133NB92</accession>
<dbReference type="Gene3D" id="1.25.40.10">
    <property type="entry name" value="Tetratricopeptide repeat domain"/>
    <property type="match status" value="1"/>
</dbReference>
<dbReference type="PROSITE" id="PS50943">
    <property type="entry name" value="HTH_CROC1"/>
    <property type="match status" value="1"/>
</dbReference>
<dbReference type="SMART" id="SM00530">
    <property type="entry name" value="HTH_XRE"/>
    <property type="match status" value="1"/>
</dbReference>
<sequence>MRINEIIKEKRNAQGLTQEQVAMYLGVSTPAVNKWEKGTCYPDITLLPALARLLKVDLNTLLSFKEDLSEQEIGVFVNDLVKIANNDGFHVAFEKAMDKIYEYPTCDKLILTVSTVMQGSMYMFGVENKEKYEKQIEEFYIKLTRSEDIEIRNQAVSMLINIYLGRKEYEKAQECVDKLPDITYDKKVLQGNIYNKSGEFQKAAEIFEQKLLSATTDIYISLISMLEIALKEGCNEDAKYFAEVIDKTTKLYDLCEYNSYSGYFEVYKAEKDVENFLLVLKKILDVMGKRWNPSKSKLYKHIKSKGDEEGFNEQLLSNFVNILKNDRDGELDFLKDNEEFHKLLNNTFK</sequence>
<keyword evidence="1 3" id="KW-0238">DNA-binding</keyword>
<evidence type="ECO:0000259" key="2">
    <source>
        <dbReference type="PROSITE" id="PS50943"/>
    </source>
</evidence>
<dbReference type="Proteomes" id="UP000070646">
    <property type="component" value="Unassembled WGS sequence"/>
</dbReference>